<accession>A0A6V7Q3A9</accession>
<feature type="compositionally biased region" description="Basic and acidic residues" evidence="2">
    <location>
        <begin position="211"/>
        <end position="224"/>
    </location>
</feature>
<gene>
    <name evidence="3" type="ORF">CB5_LOCUS20885</name>
</gene>
<keyword evidence="1" id="KW-0175">Coiled coil</keyword>
<feature type="region of interest" description="Disordered" evidence="2">
    <location>
        <begin position="405"/>
        <end position="471"/>
    </location>
</feature>
<evidence type="ECO:0000313" key="3">
    <source>
        <dbReference type="EMBL" id="CAD1837674.1"/>
    </source>
</evidence>
<feature type="region of interest" description="Disordered" evidence="2">
    <location>
        <begin position="180"/>
        <end position="224"/>
    </location>
</feature>
<evidence type="ECO:0000256" key="1">
    <source>
        <dbReference type="SAM" id="Coils"/>
    </source>
</evidence>
<feature type="region of interest" description="Disordered" evidence="2">
    <location>
        <begin position="1"/>
        <end position="22"/>
    </location>
</feature>
<dbReference type="PANTHER" id="PTHR35468:SF1">
    <property type="entry name" value="MYOSIN-LIKE PROTEIN"/>
    <property type="match status" value="1"/>
</dbReference>
<evidence type="ECO:0000256" key="2">
    <source>
        <dbReference type="SAM" id="MobiDB-lite"/>
    </source>
</evidence>
<reference evidence="3" key="1">
    <citation type="submission" date="2020-07" db="EMBL/GenBank/DDBJ databases">
        <authorList>
            <person name="Lin J."/>
        </authorList>
    </citation>
    <scope>NUCLEOTIDE SEQUENCE</scope>
</reference>
<dbReference type="EMBL" id="LR862132">
    <property type="protein sequence ID" value="CAD1837674.1"/>
    <property type="molecule type" value="Genomic_DNA"/>
</dbReference>
<dbReference type="PANTHER" id="PTHR35468">
    <property type="entry name" value="MYOSIN-LIKE PROTEIN"/>
    <property type="match status" value="1"/>
</dbReference>
<dbReference type="Gene3D" id="1.20.5.170">
    <property type="match status" value="1"/>
</dbReference>
<dbReference type="AlphaFoldDB" id="A0A6V7Q3A9"/>
<feature type="coiled-coil region" evidence="1">
    <location>
        <begin position="330"/>
        <end position="392"/>
    </location>
</feature>
<feature type="region of interest" description="Disordered" evidence="2">
    <location>
        <begin position="248"/>
        <end position="284"/>
    </location>
</feature>
<feature type="compositionally biased region" description="Basic and acidic residues" evidence="2">
    <location>
        <begin position="183"/>
        <end position="202"/>
    </location>
</feature>
<sequence length="471" mass="52803">MASSLSGGRRRGKWVPPTTTAAAAVPTPRMLLRLPRRSRVAAAAAAPRRSGSNLGALFDMERRARARARAAAGGGGGIFRRGRGGGRVEREVDRQRARVAASLKSAVETLVSGRKKIEGRSGDGAVGLVLEEEIRELEEQIAELQAGKEEGSTGTMRGRCRELQRSRGRNFDRQASALRRRLEKMADPPDHRPSSTIKEIREIIIPPQIDRNVDPDRPRSSDVEMLKRKMEGLSKGMLERVAEYGCLLSNANPNPNPNPNPNSNSKSGGNSKRSASRWSNGYQQQQQQVMVEECTAVGLGGCCDCREVVTRITEQVRAESEQWTEMQAMLEQVRLEMQDLQSSRDLWERRAVASEISVRSLHAQMLEWKHRAHVSERRVDELQKQVSELQKKLLHSLRFDLFGPSFSSQGRPETHRATPPRIKSQQKKKSTDSNKEKEKHVLVCRAKNSPNDFLKRTPLQDVGNISRLHQR</sequence>
<organism evidence="3">
    <name type="scientific">Ananas comosus var. bracteatus</name>
    <name type="common">red pineapple</name>
    <dbReference type="NCBI Taxonomy" id="296719"/>
    <lineage>
        <taxon>Eukaryota</taxon>
        <taxon>Viridiplantae</taxon>
        <taxon>Streptophyta</taxon>
        <taxon>Embryophyta</taxon>
        <taxon>Tracheophyta</taxon>
        <taxon>Spermatophyta</taxon>
        <taxon>Magnoliopsida</taxon>
        <taxon>Liliopsida</taxon>
        <taxon>Poales</taxon>
        <taxon>Bromeliaceae</taxon>
        <taxon>Bromelioideae</taxon>
        <taxon>Ananas</taxon>
    </lineage>
</organism>
<proteinExistence type="predicted"/>
<name>A0A6V7Q3A9_ANACO</name>
<feature type="compositionally biased region" description="Low complexity" evidence="2">
    <location>
        <begin position="261"/>
        <end position="284"/>
    </location>
</feature>
<protein>
    <submittedName>
        <fullName evidence="3">Uncharacterized protein</fullName>
    </submittedName>
</protein>
<feature type="compositionally biased region" description="Basic and acidic residues" evidence="2">
    <location>
        <begin position="429"/>
        <end position="441"/>
    </location>
</feature>